<evidence type="ECO:0000313" key="2">
    <source>
        <dbReference type="EMBL" id="KAJ4456855.1"/>
    </source>
</evidence>
<sequence>MEPVGRGKLSALSKTWELRAEIYRWPFSSDFAKPFLERLPSRKKKPGALNPDALPVDLRRHHKTSPGPLVVESLQAAIISR</sequence>
<reference evidence="2" key="1">
    <citation type="journal article" date="2022" name="bioRxiv">
        <title>Genomics of Preaxostyla Flagellates Illuminates Evolutionary Transitions and the Path Towards Mitochondrial Loss.</title>
        <authorList>
            <person name="Novak L.V.F."/>
            <person name="Treitli S.C."/>
            <person name="Pyrih J."/>
            <person name="Halakuc P."/>
            <person name="Pipaliya S.V."/>
            <person name="Vacek V."/>
            <person name="Brzon O."/>
            <person name="Soukal P."/>
            <person name="Eme L."/>
            <person name="Dacks J.B."/>
            <person name="Karnkowska A."/>
            <person name="Elias M."/>
            <person name="Hampl V."/>
        </authorList>
    </citation>
    <scope>NUCLEOTIDE SEQUENCE</scope>
    <source>
        <strain evidence="2">RCP-MX</strain>
    </source>
</reference>
<protein>
    <submittedName>
        <fullName evidence="2">Uncharacterized protein</fullName>
    </submittedName>
</protein>
<feature type="region of interest" description="Disordered" evidence="1">
    <location>
        <begin position="41"/>
        <end position="61"/>
    </location>
</feature>
<gene>
    <name evidence="2" type="ORF">PAPYR_7782</name>
</gene>
<dbReference type="Proteomes" id="UP001141327">
    <property type="component" value="Unassembled WGS sequence"/>
</dbReference>
<evidence type="ECO:0000256" key="1">
    <source>
        <dbReference type="SAM" id="MobiDB-lite"/>
    </source>
</evidence>
<keyword evidence="3" id="KW-1185">Reference proteome</keyword>
<organism evidence="2 3">
    <name type="scientific">Paratrimastix pyriformis</name>
    <dbReference type="NCBI Taxonomy" id="342808"/>
    <lineage>
        <taxon>Eukaryota</taxon>
        <taxon>Metamonada</taxon>
        <taxon>Preaxostyla</taxon>
        <taxon>Paratrimastigidae</taxon>
        <taxon>Paratrimastix</taxon>
    </lineage>
</organism>
<accession>A0ABQ8UJ69</accession>
<evidence type="ECO:0000313" key="3">
    <source>
        <dbReference type="Proteomes" id="UP001141327"/>
    </source>
</evidence>
<proteinExistence type="predicted"/>
<dbReference type="EMBL" id="JAPMOS010000059">
    <property type="protein sequence ID" value="KAJ4456855.1"/>
    <property type="molecule type" value="Genomic_DNA"/>
</dbReference>
<name>A0ABQ8UJ69_9EUKA</name>
<comment type="caution">
    <text evidence="2">The sequence shown here is derived from an EMBL/GenBank/DDBJ whole genome shotgun (WGS) entry which is preliminary data.</text>
</comment>